<dbReference type="OrthoDB" id="5286775at2759"/>
<sequence length="423" mass="49110">MRWGVRFLDLFAPARRRERETALQQPQRERRKHSTATREGIYRIRKQYKGRPWRPRQLEVRATEGVTMTHEELENEWKQQPNECDALSDYRSRSWENLDSRGEIEGSPASQTNPTSPASPTSLENPISFGSSVHSKDGQEQQENRKEQEGPRFFEFDGLDDATLINENEDRKDIERALMYEKIISEIDSEGWSNDELVLYSRLRMRGREPMLPTHWKMDFETIPGHLFGSEKKVMINSYCQNSFHATQALHKLFKLGGRVRDRELAKLPPEPMMKKEIERYIRWSQKDGQFYRKPHVPILAIITSSRKESEAKLERRIERKLKTLADNYRAAPPPQSETGDIRPMPTFYGIIISGNMFGFVTYNSASKDAPIRNVGLFDYAKHESDVWNGIAIAYIVIAARNNLIEILEDVASVYADTDDPDL</sequence>
<gene>
    <name evidence="2" type="ORF">FGG08_004242</name>
</gene>
<protein>
    <submittedName>
        <fullName evidence="2">Uncharacterized protein</fullName>
    </submittedName>
</protein>
<evidence type="ECO:0000313" key="2">
    <source>
        <dbReference type="EMBL" id="KAH0541318.1"/>
    </source>
</evidence>
<accession>A0A9P8I0X6</accession>
<name>A0A9P8I0X6_9PEZI</name>
<evidence type="ECO:0000256" key="1">
    <source>
        <dbReference type="SAM" id="MobiDB-lite"/>
    </source>
</evidence>
<feature type="region of interest" description="Disordered" evidence="1">
    <location>
        <begin position="100"/>
        <end position="159"/>
    </location>
</feature>
<dbReference type="AlphaFoldDB" id="A0A9P8I0X6"/>
<feature type="compositionally biased region" description="Polar residues" evidence="1">
    <location>
        <begin position="108"/>
        <end position="133"/>
    </location>
</feature>
<feature type="region of interest" description="Disordered" evidence="1">
    <location>
        <begin position="17"/>
        <end position="40"/>
    </location>
</feature>
<dbReference type="Proteomes" id="UP000698800">
    <property type="component" value="Unassembled WGS sequence"/>
</dbReference>
<feature type="region of interest" description="Disordered" evidence="1">
    <location>
        <begin position="64"/>
        <end position="83"/>
    </location>
</feature>
<feature type="compositionally biased region" description="Basic and acidic residues" evidence="1">
    <location>
        <begin position="134"/>
        <end position="155"/>
    </location>
</feature>
<dbReference type="EMBL" id="JAGHQL010000082">
    <property type="protein sequence ID" value="KAH0541318.1"/>
    <property type="molecule type" value="Genomic_DNA"/>
</dbReference>
<organism evidence="2 3">
    <name type="scientific">Glutinoglossum americanum</name>
    <dbReference type="NCBI Taxonomy" id="1670608"/>
    <lineage>
        <taxon>Eukaryota</taxon>
        <taxon>Fungi</taxon>
        <taxon>Dikarya</taxon>
        <taxon>Ascomycota</taxon>
        <taxon>Pezizomycotina</taxon>
        <taxon>Geoglossomycetes</taxon>
        <taxon>Geoglossales</taxon>
        <taxon>Geoglossaceae</taxon>
        <taxon>Glutinoglossum</taxon>
    </lineage>
</organism>
<evidence type="ECO:0000313" key="3">
    <source>
        <dbReference type="Proteomes" id="UP000698800"/>
    </source>
</evidence>
<reference evidence="2" key="1">
    <citation type="submission" date="2021-03" db="EMBL/GenBank/DDBJ databases">
        <title>Comparative genomics and phylogenomic investigation of the class Geoglossomycetes provide insights into ecological specialization and systematics.</title>
        <authorList>
            <person name="Melie T."/>
            <person name="Pirro S."/>
            <person name="Miller A.N."/>
            <person name="Quandt A."/>
        </authorList>
    </citation>
    <scope>NUCLEOTIDE SEQUENCE</scope>
    <source>
        <strain evidence="2">GBOQ0MN5Z8</strain>
    </source>
</reference>
<proteinExistence type="predicted"/>
<comment type="caution">
    <text evidence="2">The sequence shown here is derived from an EMBL/GenBank/DDBJ whole genome shotgun (WGS) entry which is preliminary data.</text>
</comment>
<keyword evidence="3" id="KW-1185">Reference proteome</keyword>